<gene>
    <name evidence="1" type="ORF">IMCC12053_136</name>
</gene>
<dbReference type="Proteomes" id="UP000064920">
    <property type="component" value="Chromosome"/>
</dbReference>
<dbReference type="EMBL" id="CP012023">
    <property type="protein sequence ID" value="ALI54086.1"/>
    <property type="molecule type" value="Genomic_DNA"/>
</dbReference>
<name>A0A0N9ZCX3_9RHOB</name>
<reference evidence="2" key="1">
    <citation type="submission" date="2015-05" db="EMBL/GenBank/DDBJ databases">
        <authorList>
            <person name="Oh H.-M."/>
            <person name="Yang J.-A."/>
            <person name="Cho J.-C."/>
            <person name="Kang I."/>
        </authorList>
    </citation>
    <scope>NUCLEOTIDE SEQUENCE [LARGE SCALE GENOMIC DNA]</scope>
    <source>
        <strain evidence="2">IMCC 12053</strain>
    </source>
</reference>
<dbReference type="KEGG" id="cmar:IMCC12053_136"/>
<accession>A0A0N9ZCX3</accession>
<proteinExistence type="predicted"/>
<evidence type="ECO:0000313" key="1">
    <source>
        <dbReference type="EMBL" id="ALI54086.1"/>
    </source>
</evidence>
<organism evidence="1 2">
    <name type="scientific">Celeribacter marinus</name>
    <dbReference type="NCBI Taxonomy" id="1397108"/>
    <lineage>
        <taxon>Bacteria</taxon>
        <taxon>Pseudomonadati</taxon>
        <taxon>Pseudomonadota</taxon>
        <taxon>Alphaproteobacteria</taxon>
        <taxon>Rhodobacterales</taxon>
        <taxon>Roseobacteraceae</taxon>
        <taxon>Celeribacter</taxon>
    </lineage>
</organism>
<keyword evidence="2" id="KW-1185">Reference proteome</keyword>
<dbReference type="AlphaFoldDB" id="A0A0N9ZCX3"/>
<sequence>MLSRDTVEFAHMTLGLVPKILDAIDVISALCKELRMIDTEVLERAEIKRVVSPPAV</sequence>
<evidence type="ECO:0000313" key="2">
    <source>
        <dbReference type="Proteomes" id="UP000064920"/>
    </source>
</evidence>
<protein>
    <submittedName>
        <fullName evidence="1">Uncharacterized protein</fullName>
    </submittedName>
</protein>